<dbReference type="Pfam" id="PF00069">
    <property type="entry name" value="Pkinase"/>
    <property type="match status" value="1"/>
</dbReference>
<dbReference type="AlphaFoldDB" id="A0A210PED2"/>
<keyword evidence="4" id="KW-1185">Reference proteome</keyword>
<dbReference type="STRING" id="6573.A0A210PED2"/>
<proteinExistence type="predicted"/>
<dbReference type="InterPro" id="IPR008271">
    <property type="entry name" value="Ser/Thr_kinase_AS"/>
</dbReference>
<dbReference type="GO" id="GO:0004674">
    <property type="term" value="F:protein serine/threonine kinase activity"/>
    <property type="evidence" value="ECO:0007669"/>
    <property type="project" value="UniProtKB-EC"/>
</dbReference>
<sequence>MIDRVVYSRDYSSYYAERESPAASSRHRDYVRDFGEENQGYLSNYRRDSKKIKIGTPIMVDLGNGTRKLEQIVANRYRLEKIIGKDYFGEIYLGTDLNNTGRQVAIKIEQAWRKHSYLRLEHKVYNVMKGGVGIPKVIWRGREGQYDIMVMELLGASLKDRLVTQSGKFCLRRVLFLAEAFINVFEYIHSKGFIYRDVKPHNFLTGSGDKENVIYVSNFRLSKRFRDAKTHEHIPYLTNKSFVGSLEYASINAQLGIQQSRRDDMESLGYVLVYFLRGTLPWLELRYETKKEKYALTLDEKMALSMEALCQGCPLEFFIYIRICRSMGFDEKPDYSRLRQLFRNVSKRYNLTSDETFGWKVKTTLGRDDRRSTSPSISPYIKGWLDKE</sequence>
<dbReference type="InterPro" id="IPR011009">
    <property type="entry name" value="Kinase-like_dom_sf"/>
</dbReference>
<evidence type="ECO:0000313" key="3">
    <source>
        <dbReference type="EMBL" id="OWF34816.1"/>
    </source>
</evidence>
<dbReference type="PROSITE" id="PS50011">
    <property type="entry name" value="PROTEIN_KINASE_DOM"/>
    <property type="match status" value="1"/>
</dbReference>
<dbReference type="EMBL" id="NEDP02076749">
    <property type="protein sequence ID" value="OWF34816.1"/>
    <property type="molecule type" value="Genomic_DNA"/>
</dbReference>
<gene>
    <name evidence="3" type="ORF">KP79_PYT08508</name>
</gene>
<accession>A0A210PED2</accession>
<dbReference type="OrthoDB" id="5800476at2759"/>
<dbReference type="Proteomes" id="UP000242188">
    <property type="component" value="Unassembled WGS sequence"/>
</dbReference>
<reference evidence="3 4" key="1">
    <citation type="journal article" date="2017" name="Nat. Ecol. Evol.">
        <title>Scallop genome provides insights into evolution of bilaterian karyotype and development.</title>
        <authorList>
            <person name="Wang S."/>
            <person name="Zhang J."/>
            <person name="Jiao W."/>
            <person name="Li J."/>
            <person name="Xun X."/>
            <person name="Sun Y."/>
            <person name="Guo X."/>
            <person name="Huan P."/>
            <person name="Dong B."/>
            <person name="Zhang L."/>
            <person name="Hu X."/>
            <person name="Sun X."/>
            <person name="Wang J."/>
            <person name="Zhao C."/>
            <person name="Wang Y."/>
            <person name="Wang D."/>
            <person name="Huang X."/>
            <person name="Wang R."/>
            <person name="Lv J."/>
            <person name="Li Y."/>
            <person name="Zhang Z."/>
            <person name="Liu B."/>
            <person name="Lu W."/>
            <person name="Hui Y."/>
            <person name="Liang J."/>
            <person name="Zhou Z."/>
            <person name="Hou R."/>
            <person name="Li X."/>
            <person name="Liu Y."/>
            <person name="Li H."/>
            <person name="Ning X."/>
            <person name="Lin Y."/>
            <person name="Zhao L."/>
            <person name="Xing Q."/>
            <person name="Dou J."/>
            <person name="Li Y."/>
            <person name="Mao J."/>
            <person name="Guo H."/>
            <person name="Dou H."/>
            <person name="Li T."/>
            <person name="Mu C."/>
            <person name="Jiang W."/>
            <person name="Fu Q."/>
            <person name="Fu X."/>
            <person name="Miao Y."/>
            <person name="Liu J."/>
            <person name="Yu Q."/>
            <person name="Li R."/>
            <person name="Liao H."/>
            <person name="Li X."/>
            <person name="Kong Y."/>
            <person name="Jiang Z."/>
            <person name="Chourrout D."/>
            <person name="Li R."/>
            <person name="Bao Z."/>
        </authorList>
    </citation>
    <scope>NUCLEOTIDE SEQUENCE [LARGE SCALE GENOMIC DNA]</scope>
    <source>
        <strain evidence="3 4">PY_sf001</strain>
    </source>
</reference>
<dbReference type="CDD" id="cd14016">
    <property type="entry name" value="STKc_CK1"/>
    <property type="match status" value="1"/>
</dbReference>
<evidence type="ECO:0000256" key="1">
    <source>
        <dbReference type="ARBA" id="ARBA00012513"/>
    </source>
</evidence>
<dbReference type="SMART" id="SM00220">
    <property type="entry name" value="S_TKc"/>
    <property type="match status" value="1"/>
</dbReference>
<feature type="domain" description="Protein kinase" evidence="2">
    <location>
        <begin position="77"/>
        <end position="388"/>
    </location>
</feature>
<keyword evidence="3" id="KW-0418">Kinase</keyword>
<dbReference type="GO" id="GO:0005524">
    <property type="term" value="F:ATP binding"/>
    <property type="evidence" value="ECO:0007669"/>
    <property type="project" value="InterPro"/>
</dbReference>
<dbReference type="InterPro" id="IPR050235">
    <property type="entry name" value="CK1_Ser-Thr_kinase"/>
</dbReference>
<dbReference type="EC" id="2.7.11.1" evidence="1"/>
<evidence type="ECO:0000313" key="4">
    <source>
        <dbReference type="Proteomes" id="UP000242188"/>
    </source>
</evidence>
<protein>
    <recommendedName>
        <fullName evidence="1">non-specific serine/threonine protein kinase</fullName>
        <ecNumber evidence="1">2.7.11.1</ecNumber>
    </recommendedName>
</protein>
<name>A0A210PED2_MIZYE</name>
<keyword evidence="3" id="KW-0808">Transferase</keyword>
<dbReference type="SUPFAM" id="SSF56112">
    <property type="entry name" value="Protein kinase-like (PK-like)"/>
    <property type="match status" value="1"/>
</dbReference>
<dbReference type="PROSITE" id="PS00108">
    <property type="entry name" value="PROTEIN_KINASE_ST"/>
    <property type="match status" value="1"/>
</dbReference>
<organism evidence="3 4">
    <name type="scientific">Mizuhopecten yessoensis</name>
    <name type="common">Japanese scallop</name>
    <name type="synonym">Patinopecten yessoensis</name>
    <dbReference type="NCBI Taxonomy" id="6573"/>
    <lineage>
        <taxon>Eukaryota</taxon>
        <taxon>Metazoa</taxon>
        <taxon>Spiralia</taxon>
        <taxon>Lophotrochozoa</taxon>
        <taxon>Mollusca</taxon>
        <taxon>Bivalvia</taxon>
        <taxon>Autobranchia</taxon>
        <taxon>Pteriomorphia</taxon>
        <taxon>Pectinida</taxon>
        <taxon>Pectinoidea</taxon>
        <taxon>Pectinidae</taxon>
        <taxon>Mizuhopecten</taxon>
    </lineage>
</organism>
<dbReference type="PANTHER" id="PTHR11909">
    <property type="entry name" value="CASEIN KINASE-RELATED"/>
    <property type="match status" value="1"/>
</dbReference>
<evidence type="ECO:0000259" key="2">
    <source>
        <dbReference type="PROSITE" id="PS50011"/>
    </source>
</evidence>
<dbReference type="Gene3D" id="1.10.510.10">
    <property type="entry name" value="Transferase(Phosphotransferase) domain 1"/>
    <property type="match status" value="1"/>
</dbReference>
<dbReference type="InterPro" id="IPR000719">
    <property type="entry name" value="Prot_kinase_dom"/>
</dbReference>
<comment type="caution">
    <text evidence="3">The sequence shown here is derived from an EMBL/GenBank/DDBJ whole genome shotgun (WGS) entry which is preliminary data.</text>
</comment>